<protein>
    <submittedName>
        <fullName evidence="5">4-aminobutyrate aminotransferase-like enzyme</fullName>
    </submittedName>
</protein>
<dbReference type="PIRSF" id="PIRSF000521">
    <property type="entry name" value="Transaminase_4ab_Lys_Orn"/>
    <property type="match status" value="1"/>
</dbReference>
<dbReference type="Gene3D" id="3.40.640.10">
    <property type="entry name" value="Type I PLP-dependent aspartate aminotransferase-like (Major domain)"/>
    <property type="match status" value="1"/>
</dbReference>
<comment type="similarity">
    <text evidence="2 4">Belongs to the class-III pyridoxal-phosphate-dependent aminotransferase family.</text>
</comment>
<keyword evidence="6" id="KW-1185">Reference proteome</keyword>
<proteinExistence type="inferred from homology"/>
<sequence>MTVDSKGTVRPILDMNAFDKAQAETAAPAVARRLDNLGAASVLFYREPIQMVSASGAWMTAADGRKYLDFYNNVPSVGHSHPEVVRAVADQMARLNTNTRYIVDVVDAYLEALKAKLPAALSNVVLTCSGSEANDLALRVARKATGGTGVIVTENAYHGNTAFVTEVSPSALKRGSLPDYVVAIPTPSQENYGPDIAEGFTASLRAAIAELDKRGLRPAALIVDSIFSSDGIFADPPGFLRPAVQAIRDAGGLFIADEVQPGFARTGDAFWGFARHGVEPDIVTMGKPMGNGFPMAGMAARPDHLAAFCTDVGYFNTFGGNPVAAAAGAAVLRVIEAEGLQANARETGRYLLDRLSALADTDPRVAAVRGAGLFIGVDLCDPSRDMAPDPDFAVQVIDGFKARGVLIGAAGRFGATLKVRPPLCLTRDEADQFADALADILA</sequence>
<reference evidence="5 6" key="1">
    <citation type="submission" date="2019-03" db="EMBL/GenBank/DDBJ databases">
        <title>Genomic Encyclopedia of Type Strains, Phase IV (KMG-IV): sequencing the most valuable type-strain genomes for metagenomic binning, comparative biology and taxonomic classification.</title>
        <authorList>
            <person name="Goeker M."/>
        </authorList>
    </citation>
    <scope>NUCLEOTIDE SEQUENCE [LARGE SCALE GENOMIC DNA]</scope>
    <source>
        <strain evidence="5 6">DSM 2781</strain>
    </source>
</reference>
<keyword evidence="5" id="KW-0808">Transferase</keyword>
<comment type="caution">
    <text evidence="5">The sequence shown here is derived from an EMBL/GenBank/DDBJ whole genome shotgun (WGS) entry which is preliminary data.</text>
</comment>
<dbReference type="GO" id="GO:0030170">
    <property type="term" value="F:pyridoxal phosphate binding"/>
    <property type="evidence" value="ECO:0007669"/>
    <property type="project" value="InterPro"/>
</dbReference>
<dbReference type="PANTHER" id="PTHR45688:SF13">
    <property type="entry name" value="ALANINE--GLYOXYLATE AMINOTRANSFERASE 2-LIKE"/>
    <property type="match status" value="1"/>
</dbReference>
<dbReference type="RefSeq" id="WP_132605162.1">
    <property type="nucleotide sequence ID" value="NZ_NRRP01000010.1"/>
</dbReference>
<name>A0A4R2NI77_RHOAD</name>
<dbReference type="PROSITE" id="PS00600">
    <property type="entry name" value="AA_TRANSFER_CLASS_3"/>
    <property type="match status" value="1"/>
</dbReference>
<dbReference type="InterPro" id="IPR015424">
    <property type="entry name" value="PyrdxlP-dep_Trfase"/>
</dbReference>
<dbReference type="OrthoDB" id="9801834at2"/>
<organism evidence="5 6">
    <name type="scientific">Rhodovulum adriaticum</name>
    <name type="common">Rhodopseudomonas adriatica</name>
    <dbReference type="NCBI Taxonomy" id="35804"/>
    <lineage>
        <taxon>Bacteria</taxon>
        <taxon>Pseudomonadati</taxon>
        <taxon>Pseudomonadota</taxon>
        <taxon>Alphaproteobacteria</taxon>
        <taxon>Rhodobacterales</taxon>
        <taxon>Paracoccaceae</taxon>
        <taxon>Rhodovulum</taxon>
    </lineage>
</organism>
<evidence type="ECO:0000256" key="1">
    <source>
        <dbReference type="ARBA" id="ARBA00001933"/>
    </source>
</evidence>
<dbReference type="Proteomes" id="UP000295733">
    <property type="component" value="Unassembled WGS sequence"/>
</dbReference>
<dbReference type="Pfam" id="PF00202">
    <property type="entry name" value="Aminotran_3"/>
    <property type="match status" value="1"/>
</dbReference>
<dbReference type="InterPro" id="IPR049704">
    <property type="entry name" value="Aminotrans_3_PPA_site"/>
</dbReference>
<dbReference type="InterPro" id="IPR015421">
    <property type="entry name" value="PyrdxlP-dep_Trfase_major"/>
</dbReference>
<evidence type="ECO:0000313" key="6">
    <source>
        <dbReference type="Proteomes" id="UP000295733"/>
    </source>
</evidence>
<dbReference type="EMBL" id="SLXL01000013">
    <property type="protein sequence ID" value="TCP21101.1"/>
    <property type="molecule type" value="Genomic_DNA"/>
</dbReference>
<comment type="cofactor">
    <cofactor evidence="1">
        <name>pyridoxal 5'-phosphate</name>
        <dbReference type="ChEBI" id="CHEBI:597326"/>
    </cofactor>
</comment>
<keyword evidence="3 4" id="KW-0663">Pyridoxal phosphate</keyword>
<gene>
    <name evidence="5" type="ORF">EV656_11322</name>
</gene>
<evidence type="ECO:0000313" key="5">
    <source>
        <dbReference type="EMBL" id="TCP21101.1"/>
    </source>
</evidence>
<keyword evidence="5" id="KW-0032">Aminotransferase</keyword>
<accession>A0A4R2NI77</accession>
<dbReference type="SUPFAM" id="SSF53383">
    <property type="entry name" value="PLP-dependent transferases"/>
    <property type="match status" value="1"/>
</dbReference>
<dbReference type="InterPro" id="IPR015422">
    <property type="entry name" value="PyrdxlP-dep_Trfase_small"/>
</dbReference>
<evidence type="ECO:0000256" key="3">
    <source>
        <dbReference type="ARBA" id="ARBA00022898"/>
    </source>
</evidence>
<dbReference type="AlphaFoldDB" id="A0A4R2NI77"/>
<dbReference type="PANTHER" id="PTHR45688">
    <property type="match status" value="1"/>
</dbReference>
<dbReference type="Gene3D" id="3.90.1150.10">
    <property type="entry name" value="Aspartate Aminotransferase, domain 1"/>
    <property type="match status" value="1"/>
</dbReference>
<dbReference type="CDD" id="cd00610">
    <property type="entry name" value="OAT_like"/>
    <property type="match status" value="1"/>
</dbReference>
<dbReference type="InterPro" id="IPR005814">
    <property type="entry name" value="Aminotrans_3"/>
</dbReference>
<evidence type="ECO:0000256" key="2">
    <source>
        <dbReference type="ARBA" id="ARBA00008954"/>
    </source>
</evidence>
<evidence type="ECO:0000256" key="4">
    <source>
        <dbReference type="RuleBase" id="RU003560"/>
    </source>
</evidence>
<dbReference type="GO" id="GO:0008483">
    <property type="term" value="F:transaminase activity"/>
    <property type="evidence" value="ECO:0007669"/>
    <property type="project" value="UniProtKB-KW"/>
</dbReference>